<gene>
    <name evidence="3" type="primary">pknH_10</name>
    <name evidence="3" type="ORF">NCTC1542_07013</name>
</gene>
<dbReference type="AlphaFoldDB" id="A0A378WDE5"/>
<proteinExistence type="predicted"/>
<dbReference type="Pfam" id="PF14032">
    <property type="entry name" value="PknH_C"/>
    <property type="match status" value="1"/>
</dbReference>
<evidence type="ECO:0000313" key="4">
    <source>
        <dbReference type="Proteomes" id="UP000255389"/>
    </source>
</evidence>
<keyword evidence="1" id="KW-0732">Signal</keyword>
<name>A0A378WDE5_MYCFO</name>
<dbReference type="EC" id="2.7.11.1" evidence="3"/>
<feature type="chain" id="PRO_5016886803" evidence="1">
    <location>
        <begin position="27"/>
        <end position="229"/>
    </location>
</feature>
<keyword evidence="3" id="KW-0418">Kinase</keyword>
<organism evidence="3 4">
    <name type="scientific">Mycolicibacterium fortuitum</name>
    <name type="common">Mycobacterium fortuitum</name>
    <dbReference type="NCBI Taxonomy" id="1766"/>
    <lineage>
        <taxon>Bacteria</taxon>
        <taxon>Bacillati</taxon>
        <taxon>Actinomycetota</taxon>
        <taxon>Actinomycetes</taxon>
        <taxon>Mycobacteriales</taxon>
        <taxon>Mycobacteriaceae</taxon>
        <taxon>Mycolicibacterium</taxon>
    </lineage>
</organism>
<evidence type="ECO:0000259" key="2">
    <source>
        <dbReference type="Pfam" id="PF14032"/>
    </source>
</evidence>
<dbReference type="GO" id="GO:0004674">
    <property type="term" value="F:protein serine/threonine kinase activity"/>
    <property type="evidence" value="ECO:0007669"/>
    <property type="project" value="UniProtKB-KW"/>
</dbReference>
<keyword evidence="3" id="KW-0808">Transferase</keyword>
<dbReference type="InterPro" id="IPR026954">
    <property type="entry name" value="PknH-like_Extracell"/>
</dbReference>
<dbReference type="Proteomes" id="UP000255389">
    <property type="component" value="Unassembled WGS sequence"/>
</dbReference>
<keyword evidence="3" id="KW-0723">Serine/threonine-protein kinase</keyword>
<feature type="signal peptide" evidence="1">
    <location>
        <begin position="1"/>
        <end position="26"/>
    </location>
</feature>
<reference evidence="3 4" key="1">
    <citation type="submission" date="2018-06" db="EMBL/GenBank/DDBJ databases">
        <authorList>
            <consortium name="Pathogen Informatics"/>
            <person name="Doyle S."/>
        </authorList>
    </citation>
    <scope>NUCLEOTIDE SEQUENCE [LARGE SCALE GENOMIC DNA]</scope>
    <source>
        <strain evidence="3 4">NCTC1542</strain>
    </source>
</reference>
<dbReference type="PROSITE" id="PS51257">
    <property type="entry name" value="PROKAR_LIPOPROTEIN"/>
    <property type="match status" value="1"/>
</dbReference>
<feature type="domain" description="PknH-like extracellular" evidence="2">
    <location>
        <begin position="40"/>
        <end position="225"/>
    </location>
</feature>
<protein>
    <submittedName>
        <fullName evidence="3">Serine/threonine protein kinase</fullName>
        <ecNumber evidence="3">2.7.11.1</ecNumber>
    </submittedName>
</protein>
<evidence type="ECO:0000313" key="3">
    <source>
        <dbReference type="EMBL" id="SUA31658.1"/>
    </source>
</evidence>
<dbReference type="EMBL" id="UGQY01000006">
    <property type="protein sequence ID" value="SUA31658.1"/>
    <property type="molecule type" value="Genomic_DNA"/>
</dbReference>
<accession>A0A378WDE5</accession>
<dbReference type="Gene3D" id="3.40.1000.70">
    <property type="entry name" value="PknH-like extracellular domain"/>
    <property type="match status" value="1"/>
</dbReference>
<evidence type="ECO:0000256" key="1">
    <source>
        <dbReference type="SAM" id="SignalP"/>
    </source>
</evidence>
<dbReference type="InterPro" id="IPR038232">
    <property type="entry name" value="PknH-like_Extracell_sf"/>
</dbReference>
<sequence length="229" mass="24986">MPEPRAWLPIIAAATALTLSSCTTIAAGTAISSTSSPSYARLDEIMLPIDELKAIVGASNMTFTSKSTTLDSNFWWVREPTCVGALYAAETRAYRFTNWREVRNQVAQDADSDHQHWVQQAVALHASEEDAQSTRQLFTKRWGQCAGSTLAIRTSADGKTIDRVWNIGDLVTTNGGVISQTSIRTGVDGWSCQHALSAVSTLVLEAKVCGYQIRDQAVTIMNRLMTNAE</sequence>